<evidence type="ECO:0000313" key="9">
    <source>
        <dbReference type="EMBL" id="KAK4186248.1"/>
    </source>
</evidence>
<dbReference type="CDD" id="cd06097">
    <property type="entry name" value="Aspergillopepsin_like"/>
    <property type="match status" value="1"/>
</dbReference>
<dbReference type="PANTHER" id="PTHR47966">
    <property type="entry name" value="BETA-SITE APP-CLEAVING ENZYME, ISOFORM A-RELATED"/>
    <property type="match status" value="1"/>
</dbReference>
<dbReference type="InterPro" id="IPR033121">
    <property type="entry name" value="PEPTIDASE_A1"/>
</dbReference>
<keyword evidence="3 6" id="KW-0064">Aspartyl protease</keyword>
<dbReference type="GO" id="GO:0006508">
    <property type="term" value="P:proteolysis"/>
    <property type="evidence" value="ECO:0007669"/>
    <property type="project" value="UniProtKB-KW"/>
</dbReference>
<dbReference type="InterPro" id="IPR034163">
    <property type="entry name" value="Aspergillopepsin-like_cat_dom"/>
</dbReference>
<dbReference type="EMBL" id="MU864428">
    <property type="protein sequence ID" value="KAK4186248.1"/>
    <property type="molecule type" value="Genomic_DNA"/>
</dbReference>
<comment type="caution">
    <text evidence="9">The sequence shown here is derived from an EMBL/GenBank/DDBJ whole genome shotgun (WGS) entry which is preliminary data.</text>
</comment>
<name>A0AAN7AGD9_9PEZI</name>
<evidence type="ECO:0000259" key="8">
    <source>
        <dbReference type="PROSITE" id="PS51767"/>
    </source>
</evidence>
<comment type="similarity">
    <text evidence="1 6">Belongs to the peptidase A1 family.</text>
</comment>
<keyword evidence="7" id="KW-0732">Signal</keyword>
<reference evidence="9" key="2">
    <citation type="submission" date="2023-05" db="EMBL/GenBank/DDBJ databases">
        <authorList>
            <consortium name="Lawrence Berkeley National Laboratory"/>
            <person name="Steindorff A."/>
            <person name="Hensen N."/>
            <person name="Bonometti L."/>
            <person name="Westerberg I."/>
            <person name="Brannstrom I.O."/>
            <person name="Guillou S."/>
            <person name="Cros-Aarteil S."/>
            <person name="Calhoun S."/>
            <person name="Haridas S."/>
            <person name="Kuo A."/>
            <person name="Mondo S."/>
            <person name="Pangilinan J."/>
            <person name="Riley R."/>
            <person name="Labutti K."/>
            <person name="Andreopoulos B."/>
            <person name="Lipzen A."/>
            <person name="Chen C."/>
            <person name="Yanf M."/>
            <person name="Daum C."/>
            <person name="Ng V."/>
            <person name="Clum A."/>
            <person name="Ohm R."/>
            <person name="Martin F."/>
            <person name="Silar P."/>
            <person name="Natvig D."/>
            <person name="Lalanne C."/>
            <person name="Gautier V."/>
            <person name="Ament-Velasquez S.L."/>
            <person name="Kruys A."/>
            <person name="Hutchinson M.I."/>
            <person name="Powell A.J."/>
            <person name="Barry K."/>
            <person name="Miller A.N."/>
            <person name="Grigoriev I.V."/>
            <person name="Debuchy R."/>
            <person name="Gladieux P."/>
            <person name="Thoren M.H."/>
            <person name="Johannesson H."/>
        </authorList>
    </citation>
    <scope>NUCLEOTIDE SEQUENCE</scope>
    <source>
        <strain evidence="9">PSN309</strain>
    </source>
</reference>
<evidence type="ECO:0000256" key="3">
    <source>
        <dbReference type="ARBA" id="ARBA00022750"/>
    </source>
</evidence>
<dbReference type="InterPro" id="IPR001461">
    <property type="entry name" value="Aspartic_peptidase_A1"/>
</dbReference>
<evidence type="ECO:0000256" key="7">
    <source>
        <dbReference type="SAM" id="SignalP"/>
    </source>
</evidence>
<feature type="signal peptide" evidence="7">
    <location>
        <begin position="1"/>
        <end position="20"/>
    </location>
</feature>
<dbReference type="PRINTS" id="PR00792">
    <property type="entry name" value="PEPSIN"/>
</dbReference>
<evidence type="ECO:0000256" key="4">
    <source>
        <dbReference type="ARBA" id="ARBA00022801"/>
    </source>
</evidence>
<dbReference type="GO" id="GO:0004190">
    <property type="term" value="F:aspartic-type endopeptidase activity"/>
    <property type="evidence" value="ECO:0007669"/>
    <property type="project" value="UniProtKB-KW"/>
</dbReference>
<sequence length="407" mass="45020">MASFLRGLFLSSLAILSVQATPSRPRWIGRRSVTVDLVRNPSYAPNGPANYVRALQKWGVTVPDDLTNSFIGDSGDVNAASIKGDREYLSRVGFGTPLQYLNMDLDTGSADVWVYSSETQGVAPGSRPVYVIENSITAKKINGSVWRISYGDGSTAYGTAYHDNIDIGGITVRNAVVESALSISEELLEDKFLDGIFGLPYALSSKVSPRVPTVLSTLTKQLDQKLFTVDLKYHADDGVYTFGYIDKDRYIGDIHYTPLVPDAQYWQLNFTGIHVEPQNVWYLYQWTAIVDTGTSLMLLSDNIVKYYYTMVPEAKQDAFTGGLWVYPCNISRLPDFDLGFGDHVVTVPGKYMNYTTLTNDPTTCMGGLQSFGTDDFGILGDIFLKATYTVFDIAKGRVGFARKQLDL</sequence>
<accession>A0AAN7AGD9</accession>
<feature type="chain" id="PRO_5042948803" evidence="7">
    <location>
        <begin position="21"/>
        <end position="407"/>
    </location>
</feature>
<dbReference type="PROSITE" id="PS00141">
    <property type="entry name" value="ASP_PROTEASE"/>
    <property type="match status" value="1"/>
</dbReference>
<evidence type="ECO:0000313" key="10">
    <source>
        <dbReference type="Proteomes" id="UP001302126"/>
    </source>
</evidence>
<keyword evidence="4 6" id="KW-0378">Hydrolase</keyword>
<dbReference type="Pfam" id="PF00026">
    <property type="entry name" value="Asp"/>
    <property type="match status" value="1"/>
</dbReference>
<evidence type="ECO:0000256" key="5">
    <source>
        <dbReference type="PIRSR" id="PIRSR601461-1"/>
    </source>
</evidence>
<keyword evidence="10" id="KW-1185">Reference proteome</keyword>
<protein>
    <submittedName>
        <fullName evidence="9">Aspartic peptidase domain-containing protein</fullName>
    </submittedName>
</protein>
<reference evidence="9" key="1">
    <citation type="journal article" date="2023" name="Mol. Phylogenet. Evol.">
        <title>Genome-scale phylogeny and comparative genomics of the fungal order Sordariales.</title>
        <authorList>
            <person name="Hensen N."/>
            <person name="Bonometti L."/>
            <person name="Westerberg I."/>
            <person name="Brannstrom I.O."/>
            <person name="Guillou S."/>
            <person name="Cros-Aarteil S."/>
            <person name="Calhoun S."/>
            <person name="Haridas S."/>
            <person name="Kuo A."/>
            <person name="Mondo S."/>
            <person name="Pangilinan J."/>
            <person name="Riley R."/>
            <person name="LaButti K."/>
            <person name="Andreopoulos B."/>
            <person name="Lipzen A."/>
            <person name="Chen C."/>
            <person name="Yan M."/>
            <person name="Daum C."/>
            <person name="Ng V."/>
            <person name="Clum A."/>
            <person name="Steindorff A."/>
            <person name="Ohm R.A."/>
            <person name="Martin F."/>
            <person name="Silar P."/>
            <person name="Natvig D.O."/>
            <person name="Lalanne C."/>
            <person name="Gautier V."/>
            <person name="Ament-Velasquez S.L."/>
            <person name="Kruys A."/>
            <person name="Hutchinson M.I."/>
            <person name="Powell A.J."/>
            <person name="Barry K."/>
            <person name="Miller A.N."/>
            <person name="Grigoriev I.V."/>
            <person name="Debuchy R."/>
            <person name="Gladieux P."/>
            <person name="Hiltunen Thoren M."/>
            <person name="Johannesson H."/>
        </authorList>
    </citation>
    <scope>NUCLEOTIDE SEQUENCE</scope>
    <source>
        <strain evidence="9">PSN309</strain>
    </source>
</reference>
<dbReference type="PROSITE" id="PS51767">
    <property type="entry name" value="PEPTIDASE_A1"/>
    <property type="match status" value="1"/>
</dbReference>
<dbReference type="InterPro" id="IPR021109">
    <property type="entry name" value="Peptidase_aspartic_dom_sf"/>
</dbReference>
<evidence type="ECO:0000256" key="2">
    <source>
        <dbReference type="ARBA" id="ARBA00022670"/>
    </source>
</evidence>
<dbReference type="InterPro" id="IPR001969">
    <property type="entry name" value="Aspartic_peptidase_AS"/>
</dbReference>
<feature type="domain" description="Peptidase A1" evidence="8">
    <location>
        <begin position="88"/>
        <end position="401"/>
    </location>
</feature>
<keyword evidence="2 6" id="KW-0645">Protease</keyword>
<evidence type="ECO:0000256" key="1">
    <source>
        <dbReference type="ARBA" id="ARBA00007447"/>
    </source>
</evidence>
<dbReference type="PANTHER" id="PTHR47966:SF2">
    <property type="entry name" value="ASPERGILLOPEPSIN-1-RELATED"/>
    <property type="match status" value="1"/>
</dbReference>
<proteinExistence type="inferred from homology"/>
<dbReference type="SUPFAM" id="SSF50630">
    <property type="entry name" value="Acid proteases"/>
    <property type="match status" value="1"/>
</dbReference>
<evidence type="ECO:0000256" key="6">
    <source>
        <dbReference type="RuleBase" id="RU000454"/>
    </source>
</evidence>
<organism evidence="9 10">
    <name type="scientific">Podospora australis</name>
    <dbReference type="NCBI Taxonomy" id="1536484"/>
    <lineage>
        <taxon>Eukaryota</taxon>
        <taxon>Fungi</taxon>
        <taxon>Dikarya</taxon>
        <taxon>Ascomycota</taxon>
        <taxon>Pezizomycotina</taxon>
        <taxon>Sordariomycetes</taxon>
        <taxon>Sordariomycetidae</taxon>
        <taxon>Sordariales</taxon>
        <taxon>Podosporaceae</taxon>
        <taxon>Podospora</taxon>
    </lineage>
</organism>
<dbReference type="AlphaFoldDB" id="A0AAN7AGD9"/>
<feature type="active site" evidence="5">
    <location>
        <position position="106"/>
    </location>
</feature>
<dbReference type="Proteomes" id="UP001302126">
    <property type="component" value="Unassembled WGS sequence"/>
</dbReference>
<gene>
    <name evidence="9" type="ORF">QBC35DRAFT_275048</name>
</gene>
<feature type="active site" evidence="5">
    <location>
        <position position="291"/>
    </location>
</feature>
<dbReference type="Gene3D" id="2.40.70.10">
    <property type="entry name" value="Acid Proteases"/>
    <property type="match status" value="2"/>
</dbReference>